<accession>A0AAV9PB35</accession>
<feature type="region of interest" description="Disordered" evidence="3">
    <location>
        <begin position="155"/>
        <end position="209"/>
    </location>
</feature>
<evidence type="ECO:0000256" key="2">
    <source>
        <dbReference type="ARBA" id="ARBA00022552"/>
    </source>
</evidence>
<sequence length="209" mass="23146">MASQKSQTGPIPTSSGASPGGGVPLPPTPAQLQAAFEHGIWYILSLWPALHTAVQNSWGGPSSADKRDWFAGATADLITTNPNTDHDDLVVFLLQVMQDEFDLMVEDDSEEEIAGSILGLKRRLGEERDSAVLRELEQRWKGRGQMKVEFRGEIEEEGEWEGIEDDDEDGVDEMEGIDEAPELVPAVRKERVDPEVDDEGFTKVTKKKR</sequence>
<evidence type="ECO:0000256" key="3">
    <source>
        <dbReference type="SAM" id="MobiDB-lite"/>
    </source>
</evidence>
<dbReference type="Proteomes" id="UP001337655">
    <property type="component" value="Unassembled WGS sequence"/>
</dbReference>
<keyword evidence="5" id="KW-1185">Reference proteome</keyword>
<feature type="compositionally biased region" description="Acidic residues" evidence="3">
    <location>
        <begin position="155"/>
        <end position="181"/>
    </location>
</feature>
<dbReference type="GeneID" id="89926914"/>
<comment type="similarity">
    <text evidence="1">Belongs to the TSR2 family.</text>
</comment>
<protein>
    <submittedName>
        <fullName evidence="4">rRNA accumulation- protein</fullName>
    </submittedName>
</protein>
<proteinExistence type="inferred from homology"/>
<dbReference type="RefSeq" id="XP_064658942.1">
    <property type="nucleotide sequence ID" value="XM_064802817.1"/>
</dbReference>
<dbReference type="PANTHER" id="PTHR21250">
    <property type="entry name" value="PRE-RRNA-PROCESSING PROTEIN TSR2 HOMOLOG"/>
    <property type="match status" value="1"/>
</dbReference>
<dbReference type="GO" id="GO:0006364">
    <property type="term" value="P:rRNA processing"/>
    <property type="evidence" value="ECO:0007669"/>
    <property type="project" value="UniProtKB-KW"/>
</dbReference>
<gene>
    <name evidence="4" type="primary">TSR2</name>
    <name evidence="4" type="ORF">LTR77_005573</name>
</gene>
<dbReference type="EMBL" id="JAVRRT010000008">
    <property type="protein sequence ID" value="KAK5169596.1"/>
    <property type="molecule type" value="Genomic_DNA"/>
</dbReference>
<comment type="caution">
    <text evidence="4">The sequence shown here is derived from an EMBL/GenBank/DDBJ whole genome shotgun (WGS) entry which is preliminary data.</text>
</comment>
<reference evidence="4 5" key="1">
    <citation type="submission" date="2023-08" db="EMBL/GenBank/DDBJ databases">
        <title>Black Yeasts Isolated from many extreme environments.</title>
        <authorList>
            <person name="Coleine C."/>
            <person name="Stajich J.E."/>
            <person name="Selbmann L."/>
        </authorList>
    </citation>
    <scope>NUCLEOTIDE SEQUENCE [LARGE SCALE GENOMIC DNA]</scope>
    <source>
        <strain evidence="4 5">CCFEE 5935</strain>
    </source>
</reference>
<evidence type="ECO:0000313" key="5">
    <source>
        <dbReference type="Proteomes" id="UP001337655"/>
    </source>
</evidence>
<evidence type="ECO:0000313" key="4">
    <source>
        <dbReference type="EMBL" id="KAK5169596.1"/>
    </source>
</evidence>
<keyword evidence="2" id="KW-0698">rRNA processing</keyword>
<evidence type="ECO:0000256" key="1">
    <source>
        <dbReference type="ARBA" id="ARBA00006524"/>
    </source>
</evidence>
<dbReference type="InterPro" id="IPR019398">
    <property type="entry name" value="Pre-rRNA_process_TSR2"/>
</dbReference>
<name>A0AAV9PB35_9PEZI</name>
<dbReference type="Pfam" id="PF10273">
    <property type="entry name" value="WGG"/>
    <property type="match status" value="1"/>
</dbReference>
<feature type="compositionally biased region" description="Polar residues" evidence="3">
    <location>
        <begin position="1"/>
        <end position="17"/>
    </location>
</feature>
<organism evidence="4 5">
    <name type="scientific">Saxophila tyrrhenica</name>
    <dbReference type="NCBI Taxonomy" id="1690608"/>
    <lineage>
        <taxon>Eukaryota</taxon>
        <taxon>Fungi</taxon>
        <taxon>Dikarya</taxon>
        <taxon>Ascomycota</taxon>
        <taxon>Pezizomycotina</taxon>
        <taxon>Dothideomycetes</taxon>
        <taxon>Dothideomycetidae</taxon>
        <taxon>Mycosphaerellales</taxon>
        <taxon>Extremaceae</taxon>
        <taxon>Saxophila</taxon>
    </lineage>
</organism>
<dbReference type="AlphaFoldDB" id="A0AAV9PB35"/>
<feature type="region of interest" description="Disordered" evidence="3">
    <location>
        <begin position="1"/>
        <end position="29"/>
    </location>
</feature>